<dbReference type="RefSeq" id="WP_132858783.1">
    <property type="nucleotide sequence ID" value="NZ_SMGR01000001.1"/>
</dbReference>
<name>A0A4R1NTS4_9RHOB</name>
<evidence type="ECO:0000313" key="2">
    <source>
        <dbReference type="EMBL" id="TCL08678.1"/>
    </source>
</evidence>
<dbReference type="OrthoDB" id="7866534at2"/>
<keyword evidence="1" id="KW-0812">Transmembrane</keyword>
<evidence type="ECO:0000313" key="3">
    <source>
        <dbReference type="Proteomes" id="UP000295673"/>
    </source>
</evidence>
<evidence type="ECO:0000256" key="1">
    <source>
        <dbReference type="SAM" id="Phobius"/>
    </source>
</evidence>
<proteinExistence type="predicted"/>
<accession>A0A4R1NTS4</accession>
<feature type="transmembrane region" description="Helical" evidence="1">
    <location>
        <begin position="51"/>
        <end position="72"/>
    </location>
</feature>
<gene>
    <name evidence="2" type="ORF">BXY66_0716</name>
</gene>
<protein>
    <submittedName>
        <fullName evidence="2">Uncharacterized protein</fullName>
    </submittedName>
</protein>
<keyword evidence="1" id="KW-1133">Transmembrane helix</keyword>
<dbReference type="Proteomes" id="UP000295673">
    <property type="component" value="Unassembled WGS sequence"/>
</dbReference>
<dbReference type="EMBL" id="SMGR01000001">
    <property type="protein sequence ID" value="TCL08678.1"/>
    <property type="molecule type" value="Genomic_DNA"/>
</dbReference>
<dbReference type="AlphaFoldDB" id="A0A4R1NTS4"/>
<comment type="caution">
    <text evidence="2">The sequence shown here is derived from an EMBL/GenBank/DDBJ whole genome shotgun (WGS) entry which is preliminary data.</text>
</comment>
<organism evidence="2 3">
    <name type="scientific">Shimia isoporae</name>
    <dbReference type="NCBI Taxonomy" id="647720"/>
    <lineage>
        <taxon>Bacteria</taxon>
        <taxon>Pseudomonadati</taxon>
        <taxon>Pseudomonadota</taxon>
        <taxon>Alphaproteobacteria</taxon>
        <taxon>Rhodobacterales</taxon>
        <taxon>Roseobacteraceae</taxon>
    </lineage>
</organism>
<keyword evidence="1" id="KW-0472">Membrane</keyword>
<keyword evidence="3" id="KW-1185">Reference proteome</keyword>
<sequence length="115" mass="12909">MSESYAEFHDRLAKIYRQQAKTGRVGRKAVAIDRNGYVIVKGKANRRSFPWSGLMMVAVAFFAIKGIMIAQFGPDFYSQHVARMADASAAEQVMSWTMSPDPVSRWVATQVKSVF</sequence>
<reference evidence="2 3" key="1">
    <citation type="submission" date="2019-03" db="EMBL/GenBank/DDBJ databases">
        <title>Genomic Encyclopedia of Archaeal and Bacterial Type Strains, Phase II (KMG-II): from individual species to whole genera.</title>
        <authorList>
            <person name="Goeker M."/>
        </authorList>
    </citation>
    <scope>NUCLEOTIDE SEQUENCE [LARGE SCALE GENOMIC DNA]</scope>
    <source>
        <strain evidence="2 3">DSM 26433</strain>
    </source>
</reference>